<comment type="subcellular location">
    <subcellularLocation>
        <location evidence="1">Membrane</location>
        <topology evidence="1">Single-pass membrane protein</topology>
    </subcellularLocation>
</comment>
<dbReference type="InterPro" id="IPR029962">
    <property type="entry name" value="TBL"/>
</dbReference>
<evidence type="ECO:0000313" key="10">
    <source>
        <dbReference type="EMBL" id="KAK3227181.1"/>
    </source>
</evidence>
<feature type="domain" description="Trichome birefringence-like N-terminal" evidence="9">
    <location>
        <begin position="92"/>
        <end position="144"/>
    </location>
</feature>
<feature type="transmembrane region" description="Helical" evidence="7">
    <location>
        <begin position="32"/>
        <end position="51"/>
    </location>
</feature>
<dbReference type="GO" id="GO:0016020">
    <property type="term" value="C:membrane"/>
    <property type="evidence" value="ECO:0007669"/>
    <property type="project" value="UniProtKB-SubCell"/>
</dbReference>
<accession>A0AAE0EG68</accession>
<dbReference type="InterPro" id="IPR026057">
    <property type="entry name" value="TBL_C"/>
</dbReference>
<dbReference type="InterPro" id="IPR025846">
    <property type="entry name" value="TBL_N"/>
</dbReference>
<evidence type="ECO:0000256" key="1">
    <source>
        <dbReference type="ARBA" id="ARBA00004167"/>
    </source>
</evidence>
<evidence type="ECO:0000256" key="2">
    <source>
        <dbReference type="ARBA" id="ARBA00007727"/>
    </source>
</evidence>
<evidence type="ECO:0000256" key="3">
    <source>
        <dbReference type="ARBA" id="ARBA00022692"/>
    </source>
</evidence>
<evidence type="ECO:0000256" key="4">
    <source>
        <dbReference type="ARBA" id="ARBA00022968"/>
    </source>
</evidence>
<keyword evidence="4" id="KW-0735">Signal-anchor</keyword>
<keyword evidence="6 7" id="KW-0472">Membrane</keyword>
<feature type="domain" description="Trichome birefringence-like C-terminal" evidence="8">
    <location>
        <begin position="145"/>
        <end position="415"/>
    </location>
</feature>
<dbReference type="PANTHER" id="PTHR32285">
    <property type="entry name" value="PROTEIN TRICHOME BIREFRINGENCE-LIKE 9-RELATED"/>
    <property type="match status" value="1"/>
</dbReference>
<protein>
    <recommendedName>
        <fullName evidence="12">Trichome birefringence-like N-terminal domain-containing protein</fullName>
    </recommendedName>
</protein>
<keyword evidence="3 7" id="KW-0812">Transmembrane</keyword>
<comment type="caution">
    <text evidence="10">The sequence shown here is derived from an EMBL/GenBank/DDBJ whole genome shotgun (WGS) entry which is preliminary data.</text>
</comment>
<dbReference type="AlphaFoldDB" id="A0AAE0EG68"/>
<keyword evidence="5 7" id="KW-1133">Transmembrane helix</keyword>
<evidence type="ECO:0000256" key="5">
    <source>
        <dbReference type="ARBA" id="ARBA00022989"/>
    </source>
</evidence>
<proteinExistence type="inferred from homology"/>
<name>A0AAE0EG68_9ROSI</name>
<evidence type="ECO:0000259" key="9">
    <source>
        <dbReference type="Pfam" id="PF14416"/>
    </source>
</evidence>
<dbReference type="EMBL" id="JANJYJ010000002">
    <property type="protein sequence ID" value="KAK3227181.1"/>
    <property type="molecule type" value="Genomic_DNA"/>
</dbReference>
<evidence type="ECO:0000313" key="11">
    <source>
        <dbReference type="Proteomes" id="UP001281410"/>
    </source>
</evidence>
<gene>
    <name evidence="10" type="ORF">Dsin_007043</name>
</gene>
<evidence type="ECO:0000256" key="6">
    <source>
        <dbReference type="ARBA" id="ARBA00023136"/>
    </source>
</evidence>
<evidence type="ECO:0008006" key="12">
    <source>
        <dbReference type="Google" id="ProtNLM"/>
    </source>
</evidence>
<dbReference type="GO" id="GO:0016413">
    <property type="term" value="F:O-acetyltransferase activity"/>
    <property type="evidence" value="ECO:0007669"/>
    <property type="project" value="InterPro"/>
</dbReference>
<dbReference type="PANTHER" id="PTHR32285:SF22">
    <property type="entry name" value="PROTEIN TRICHOME BIREFRINGENCE"/>
    <property type="match status" value="1"/>
</dbReference>
<dbReference type="GO" id="GO:0005794">
    <property type="term" value="C:Golgi apparatus"/>
    <property type="evidence" value="ECO:0007669"/>
    <property type="project" value="TreeGrafter"/>
</dbReference>
<dbReference type="Pfam" id="PF14416">
    <property type="entry name" value="PMR5N"/>
    <property type="match status" value="1"/>
</dbReference>
<organism evidence="10 11">
    <name type="scientific">Dipteronia sinensis</name>
    <dbReference type="NCBI Taxonomy" id="43782"/>
    <lineage>
        <taxon>Eukaryota</taxon>
        <taxon>Viridiplantae</taxon>
        <taxon>Streptophyta</taxon>
        <taxon>Embryophyta</taxon>
        <taxon>Tracheophyta</taxon>
        <taxon>Spermatophyta</taxon>
        <taxon>Magnoliopsida</taxon>
        <taxon>eudicotyledons</taxon>
        <taxon>Gunneridae</taxon>
        <taxon>Pentapetalae</taxon>
        <taxon>rosids</taxon>
        <taxon>malvids</taxon>
        <taxon>Sapindales</taxon>
        <taxon>Sapindaceae</taxon>
        <taxon>Hippocastanoideae</taxon>
        <taxon>Acereae</taxon>
        <taxon>Dipteronia</taxon>
    </lineage>
</organism>
<reference evidence="10" key="1">
    <citation type="journal article" date="2023" name="Plant J.">
        <title>Genome sequences and population genomics provide insights into the demographic history, inbreeding, and mutation load of two 'living fossil' tree species of Dipteronia.</title>
        <authorList>
            <person name="Feng Y."/>
            <person name="Comes H.P."/>
            <person name="Chen J."/>
            <person name="Zhu S."/>
            <person name="Lu R."/>
            <person name="Zhang X."/>
            <person name="Li P."/>
            <person name="Qiu J."/>
            <person name="Olsen K.M."/>
            <person name="Qiu Y."/>
        </authorList>
    </citation>
    <scope>NUCLEOTIDE SEQUENCE</scope>
    <source>
        <strain evidence="10">NBL</strain>
    </source>
</reference>
<evidence type="ECO:0000256" key="7">
    <source>
        <dbReference type="SAM" id="Phobius"/>
    </source>
</evidence>
<dbReference type="Proteomes" id="UP001281410">
    <property type="component" value="Unassembled WGS sequence"/>
</dbReference>
<evidence type="ECO:0000259" key="8">
    <source>
        <dbReference type="Pfam" id="PF13839"/>
    </source>
</evidence>
<keyword evidence="11" id="KW-1185">Reference proteome</keyword>
<dbReference type="Pfam" id="PF13839">
    <property type="entry name" value="PC-Esterase"/>
    <property type="match status" value="1"/>
</dbReference>
<comment type="similarity">
    <text evidence="2">Belongs to the PC-esterase family. TBL subfamily.</text>
</comment>
<sequence length="507" mass="57759">MAEATEHPSMNGGALKTDLNGLFTVFRTTRSIAFAYGFMLGFVAFTALLAFNPSSYSPWFTSIFTTSTLTCTIPTTSSSTKEFSQGMETLMNCDLFDGDWVHDDLYPLYKQGSCSFIDHEFNCFQNGRPDTDYQKMKWKPKGCNLPRLDGVYMLEMLRGKRLVFVGDSLNRNMWESLLCILKGSSKDPSNVFEANGKQISKGETSFSFVFKDYNFSVEFFVSPFLVQEWKMLDKDGSKTETLRLDLMGSSSDQYKDADIIIFNTGHWWIPDKTFKGKNFYQEGSHVYGELNVLEAYQKALTTWARWVDASINPNKSMVFFRGYSASHYRGGQLYSGGVCDNDTEPIKNETYLSAYPSTMKVLESVLKGMKNHVTYLNITRLTDYRKEGHPSFYREHNLSKEKRKFQDCFHWCLPGKNPTTAQSNYITDSDVGCHLGLQLRLWKAREMDPALLMSTQEDMGVVPLSPNPQLSGAHHPQAVLDKDEAPELEPMTDGHTSMHYDMERMIS</sequence>